<organism evidence="1 2">
    <name type="scientific">Heracleum sosnowskyi</name>
    <dbReference type="NCBI Taxonomy" id="360622"/>
    <lineage>
        <taxon>Eukaryota</taxon>
        <taxon>Viridiplantae</taxon>
        <taxon>Streptophyta</taxon>
        <taxon>Embryophyta</taxon>
        <taxon>Tracheophyta</taxon>
        <taxon>Spermatophyta</taxon>
        <taxon>Magnoliopsida</taxon>
        <taxon>eudicotyledons</taxon>
        <taxon>Gunneridae</taxon>
        <taxon>Pentapetalae</taxon>
        <taxon>asterids</taxon>
        <taxon>campanulids</taxon>
        <taxon>Apiales</taxon>
        <taxon>Apiaceae</taxon>
        <taxon>Apioideae</taxon>
        <taxon>apioid superclade</taxon>
        <taxon>Tordylieae</taxon>
        <taxon>Tordyliinae</taxon>
        <taxon>Heracleum</taxon>
    </lineage>
</organism>
<dbReference type="Proteomes" id="UP001237642">
    <property type="component" value="Unassembled WGS sequence"/>
</dbReference>
<keyword evidence="2" id="KW-1185">Reference proteome</keyword>
<sequence length="106" mass="11475">MLPCVELTLGNYGAMEKPMGQTLQLCLLSIVWTLGGTSQLGLIRNEPFDPKMIIPGDQIEDFLEIQLSTATKVFTKGIQKIKSKVVVDFVEAIIGVFLCCGGEVAA</sequence>
<reference evidence="1" key="2">
    <citation type="submission" date="2023-05" db="EMBL/GenBank/DDBJ databases">
        <authorList>
            <person name="Schelkunov M.I."/>
        </authorList>
    </citation>
    <scope>NUCLEOTIDE SEQUENCE</scope>
    <source>
        <strain evidence="1">Hsosn_3</strain>
        <tissue evidence="1">Leaf</tissue>
    </source>
</reference>
<accession>A0AAD8JFI8</accession>
<evidence type="ECO:0000313" key="2">
    <source>
        <dbReference type="Proteomes" id="UP001237642"/>
    </source>
</evidence>
<dbReference type="AlphaFoldDB" id="A0AAD8JFI8"/>
<reference evidence="1" key="1">
    <citation type="submission" date="2023-02" db="EMBL/GenBank/DDBJ databases">
        <title>Genome of toxic invasive species Heracleum sosnowskyi carries increased number of genes despite the absence of recent whole-genome duplications.</title>
        <authorList>
            <person name="Schelkunov M."/>
            <person name="Shtratnikova V."/>
            <person name="Makarenko M."/>
            <person name="Klepikova A."/>
            <person name="Omelchenko D."/>
            <person name="Novikova G."/>
            <person name="Obukhova E."/>
            <person name="Bogdanov V."/>
            <person name="Penin A."/>
            <person name="Logacheva M."/>
        </authorList>
    </citation>
    <scope>NUCLEOTIDE SEQUENCE</scope>
    <source>
        <strain evidence="1">Hsosn_3</strain>
        <tissue evidence="1">Leaf</tissue>
    </source>
</reference>
<proteinExistence type="predicted"/>
<gene>
    <name evidence="1" type="ORF">POM88_001120</name>
</gene>
<evidence type="ECO:0000313" key="1">
    <source>
        <dbReference type="EMBL" id="KAK1401515.1"/>
    </source>
</evidence>
<name>A0AAD8JFI8_9APIA</name>
<dbReference type="EMBL" id="JAUIZM010000001">
    <property type="protein sequence ID" value="KAK1401515.1"/>
    <property type="molecule type" value="Genomic_DNA"/>
</dbReference>
<protein>
    <submittedName>
        <fullName evidence="1">Uncharacterized protein</fullName>
    </submittedName>
</protein>
<comment type="caution">
    <text evidence="1">The sequence shown here is derived from an EMBL/GenBank/DDBJ whole genome shotgun (WGS) entry which is preliminary data.</text>
</comment>